<protein>
    <submittedName>
        <fullName evidence="1">Uncharacterized protein</fullName>
    </submittedName>
</protein>
<name>A0A2Z6P1F0_TRISU</name>
<proteinExistence type="predicted"/>
<gene>
    <name evidence="1" type="ORF">TSUD_134790</name>
</gene>
<keyword evidence="2" id="KW-1185">Reference proteome</keyword>
<sequence>MYQSRYSRRRNDALSRPNQNRRSIYVDAWHATREMVDEQVDGWKRGFVSRPRKDPQVDGRTRFDEVGDVQDTTLDMQAQRWWHHNNYKGWN</sequence>
<dbReference type="Proteomes" id="UP000242715">
    <property type="component" value="Unassembled WGS sequence"/>
</dbReference>
<evidence type="ECO:0000313" key="2">
    <source>
        <dbReference type="Proteomes" id="UP000242715"/>
    </source>
</evidence>
<reference evidence="2" key="1">
    <citation type="journal article" date="2017" name="Front. Plant Sci.">
        <title>Climate Clever Clovers: New Paradigm to Reduce the Environmental Footprint of Ruminants by Breeding Low Methanogenic Forages Utilizing Haplotype Variation.</title>
        <authorList>
            <person name="Kaur P."/>
            <person name="Appels R."/>
            <person name="Bayer P.E."/>
            <person name="Keeble-Gagnere G."/>
            <person name="Wang J."/>
            <person name="Hirakawa H."/>
            <person name="Shirasawa K."/>
            <person name="Vercoe P."/>
            <person name="Stefanova K."/>
            <person name="Durmic Z."/>
            <person name="Nichols P."/>
            <person name="Revell C."/>
            <person name="Isobe S.N."/>
            <person name="Edwards D."/>
            <person name="Erskine W."/>
        </authorList>
    </citation>
    <scope>NUCLEOTIDE SEQUENCE [LARGE SCALE GENOMIC DNA]</scope>
    <source>
        <strain evidence="2">cv. Daliak</strain>
    </source>
</reference>
<dbReference type="AlphaFoldDB" id="A0A2Z6P1F0"/>
<organism evidence="1 2">
    <name type="scientific">Trifolium subterraneum</name>
    <name type="common">Subterranean clover</name>
    <dbReference type="NCBI Taxonomy" id="3900"/>
    <lineage>
        <taxon>Eukaryota</taxon>
        <taxon>Viridiplantae</taxon>
        <taxon>Streptophyta</taxon>
        <taxon>Embryophyta</taxon>
        <taxon>Tracheophyta</taxon>
        <taxon>Spermatophyta</taxon>
        <taxon>Magnoliopsida</taxon>
        <taxon>eudicotyledons</taxon>
        <taxon>Gunneridae</taxon>
        <taxon>Pentapetalae</taxon>
        <taxon>rosids</taxon>
        <taxon>fabids</taxon>
        <taxon>Fabales</taxon>
        <taxon>Fabaceae</taxon>
        <taxon>Papilionoideae</taxon>
        <taxon>50 kb inversion clade</taxon>
        <taxon>NPAAA clade</taxon>
        <taxon>Hologalegina</taxon>
        <taxon>IRL clade</taxon>
        <taxon>Trifolieae</taxon>
        <taxon>Trifolium</taxon>
    </lineage>
</organism>
<evidence type="ECO:0000313" key="1">
    <source>
        <dbReference type="EMBL" id="GAU42095.1"/>
    </source>
</evidence>
<accession>A0A2Z6P1F0</accession>
<dbReference type="EMBL" id="DF973899">
    <property type="protein sequence ID" value="GAU42095.1"/>
    <property type="molecule type" value="Genomic_DNA"/>
</dbReference>